<dbReference type="EC" id="3.4.11.5" evidence="1"/>
<keyword evidence="2" id="KW-1185">Reference proteome</keyword>
<sequence length="327" mass="37067">MRQLYPEIKPNQKYSLEVSHGHKLYVEESGSPDGLPLIYLHGGPGAGCDSIHRRFCDPEKYRIILFDQRGCGRSEPHADIEHNTTQLLIEDLEVIRNHLMIERWVVFGGSWGTTLGLAYAQAHPDRVAGLILRGVFLGRQEDINWLYRDGTRKVFPDYWQDFISVISPEERHQLIPAFYQRLTGQDELARMAAAKAWACWEGRAATLEPNPSVVEQFGAPHVALSMARISAHYFINNCFIEENQLLDNMHLLEGIPGIIVHGRYDMICPVENAWALQSAWRSCELQIIRDAGHSTSEAGIIDALVRATRDMHQEITNDCTDPAGNQR</sequence>
<dbReference type="InterPro" id="IPR000073">
    <property type="entry name" value="AB_hydrolase_1"/>
</dbReference>
<dbReference type="Proteomes" id="UP001548189">
    <property type="component" value="Unassembled WGS sequence"/>
</dbReference>
<dbReference type="InterPro" id="IPR029058">
    <property type="entry name" value="AB_hydrolase_fold"/>
</dbReference>
<dbReference type="InterPro" id="IPR005944">
    <property type="entry name" value="Pro_iminopeptidase"/>
</dbReference>
<dbReference type="PRINTS" id="PR00793">
    <property type="entry name" value="PROAMNOPTASE"/>
</dbReference>
<keyword evidence="1" id="KW-0645">Protease</keyword>
<reference evidence="1 2" key="1">
    <citation type="submission" date="2024-06" db="EMBL/GenBank/DDBJ databases">
        <authorList>
            <person name="Li F."/>
        </authorList>
    </citation>
    <scope>NUCLEOTIDE SEQUENCE [LARGE SCALE GENOMIC DNA]</scope>
    <source>
        <strain evidence="1 2">GXAS 311</strain>
    </source>
</reference>
<gene>
    <name evidence="1" type="primary">pip</name>
    <name evidence="1" type="ORF">ABVT43_15415</name>
</gene>
<dbReference type="EMBL" id="JBEVCJ010000023">
    <property type="protein sequence ID" value="MET1256528.1"/>
    <property type="molecule type" value="Genomic_DNA"/>
</dbReference>
<accession>A0ABV2BX60</accession>
<dbReference type="PANTHER" id="PTHR43722:SF1">
    <property type="entry name" value="PROLINE IMINOPEPTIDASE"/>
    <property type="match status" value="1"/>
</dbReference>
<dbReference type="Pfam" id="PF00561">
    <property type="entry name" value="Abhydrolase_1"/>
    <property type="match status" value="1"/>
</dbReference>
<dbReference type="GO" id="GO:0004177">
    <property type="term" value="F:aminopeptidase activity"/>
    <property type="evidence" value="ECO:0007669"/>
    <property type="project" value="UniProtKB-KW"/>
</dbReference>
<dbReference type="Gene3D" id="3.40.50.1820">
    <property type="entry name" value="alpha/beta hydrolase"/>
    <property type="match status" value="1"/>
</dbReference>
<keyword evidence="1" id="KW-0031">Aminopeptidase</keyword>
<protein>
    <submittedName>
        <fullName evidence="1">Prolyl aminopeptidase</fullName>
        <ecNumber evidence="1">3.4.11.5</ecNumber>
    </submittedName>
</protein>
<dbReference type="SUPFAM" id="SSF53474">
    <property type="entry name" value="alpha/beta-Hydrolases"/>
    <property type="match status" value="1"/>
</dbReference>
<name>A0ABV2BX60_9GAMM</name>
<dbReference type="NCBIfam" id="TIGR01249">
    <property type="entry name" value="pro_imino_pep_1"/>
    <property type="match status" value="1"/>
</dbReference>
<comment type="caution">
    <text evidence="1">The sequence shown here is derived from an EMBL/GenBank/DDBJ whole genome shotgun (WGS) entry which is preliminary data.</text>
</comment>
<evidence type="ECO:0000313" key="1">
    <source>
        <dbReference type="EMBL" id="MET1256528.1"/>
    </source>
</evidence>
<proteinExistence type="predicted"/>
<dbReference type="PRINTS" id="PR00111">
    <property type="entry name" value="ABHYDROLASE"/>
</dbReference>
<keyword evidence="1" id="KW-0378">Hydrolase</keyword>
<evidence type="ECO:0000313" key="2">
    <source>
        <dbReference type="Proteomes" id="UP001548189"/>
    </source>
</evidence>
<dbReference type="InterPro" id="IPR002410">
    <property type="entry name" value="Peptidase_S33"/>
</dbReference>
<dbReference type="PANTHER" id="PTHR43722">
    <property type="entry name" value="PROLINE IMINOPEPTIDASE"/>
    <property type="match status" value="1"/>
</dbReference>
<organism evidence="1 2">
    <name type="scientific">Aliikangiella maris</name>
    <dbReference type="NCBI Taxonomy" id="3162458"/>
    <lineage>
        <taxon>Bacteria</taxon>
        <taxon>Pseudomonadati</taxon>
        <taxon>Pseudomonadota</taxon>
        <taxon>Gammaproteobacteria</taxon>
        <taxon>Oceanospirillales</taxon>
        <taxon>Pleioneaceae</taxon>
        <taxon>Aliikangiella</taxon>
    </lineage>
</organism>
<dbReference type="PIRSF" id="PIRSF006431">
    <property type="entry name" value="Pept_S33"/>
    <property type="match status" value="1"/>
</dbReference>